<dbReference type="InterPro" id="IPR000198">
    <property type="entry name" value="RhoGAP_dom"/>
</dbReference>
<gene>
    <name evidence="3" type="ORF">AB6A40_002279</name>
</gene>
<feature type="region of interest" description="Disordered" evidence="1">
    <location>
        <begin position="235"/>
        <end position="256"/>
    </location>
</feature>
<reference evidence="3 4" key="1">
    <citation type="submission" date="2024-08" db="EMBL/GenBank/DDBJ databases">
        <title>Gnathostoma spinigerum genome.</title>
        <authorList>
            <person name="Gonzalez-Bertolin B."/>
            <person name="Monzon S."/>
            <person name="Zaballos A."/>
            <person name="Jimenez P."/>
            <person name="Dekumyoy P."/>
            <person name="Varona S."/>
            <person name="Cuesta I."/>
            <person name="Sumanam S."/>
            <person name="Adisakwattana P."/>
            <person name="Gasser R.B."/>
            <person name="Hernandez-Gonzalez A."/>
            <person name="Young N.D."/>
            <person name="Perteguer M.J."/>
        </authorList>
    </citation>
    <scope>NUCLEOTIDE SEQUENCE [LARGE SCALE GENOMIC DNA]</scope>
    <source>
        <strain evidence="3">AL3</strain>
        <tissue evidence="3">Liver</tissue>
    </source>
</reference>
<comment type="caution">
    <text evidence="3">The sequence shown here is derived from an EMBL/GenBank/DDBJ whole genome shotgun (WGS) entry which is preliminary data.</text>
</comment>
<feature type="region of interest" description="Disordered" evidence="1">
    <location>
        <begin position="109"/>
        <end position="171"/>
    </location>
</feature>
<accession>A0ABD6EGX1</accession>
<dbReference type="InterPro" id="IPR052227">
    <property type="entry name" value="Arf-Rho-GAP_ANK-PH_domain"/>
</dbReference>
<feature type="region of interest" description="Disordered" evidence="1">
    <location>
        <begin position="1"/>
        <end position="23"/>
    </location>
</feature>
<dbReference type="PANTHER" id="PTHR45899">
    <property type="entry name" value="RHO GTPASE ACTIVATING PROTEIN AT 15B, ISOFORM C"/>
    <property type="match status" value="1"/>
</dbReference>
<feature type="compositionally biased region" description="Low complexity" evidence="1">
    <location>
        <begin position="117"/>
        <end position="130"/>
    </location>
</feature>
<sequence>MSSPMRKPQPTPRLSKCGKPPVPCRRSVIEQNFKTRFSESSSLSPPDFIVEEDEESESVDDLETSDSVNPNEPNSDQSEVPRVPARPFRPPVPVKPVGLSCKLMKSVWDQPRDNNYSSDSSDLHLSFLVDPPAKPSRHPSDLPLPDPPEDSDSHKVSDSQSHPSNGICDHLASSDRTIDKVPHRAAPLLPPTPLGPCRPPPTIFDPSPNPPSYSPPALPGPRMQDRSDFGISTFDPSMGLDSEPTKKSIPSSSRSLCDSNSIIGISESKFEGLSRRESSTVMNTYTDLHTINKDRMSVNLIDLSDNASLQEQTSGDHEDKWQQTSFELLNSSQADSRSSHSLSSESTPHSGGSRSSSLIDRPISDIEVGPSGGIWNPGYIGLDEYRRMMENAERRADIESTGESTSACESESAIGNGIAVIHDDEFSGSITADEAICFSSWCTVIMNKKDRGRLWAVLRSNVLFFQKTAEECEVALGPFSLQNFVYVGCTAENDDELNIAFKESVLSVHWHHLKMVTGCSRQTWIPLFIKCLAPKHTSVVNCLRKPVGGGEVWIRQGATCPWTRGWAHVENRKLFFMPENCARLFQLDIRKFLTLRRETGKVDWCASVVGSLKGPLLVTMGGSSLYLQAESDLATTLWADLMTNEMEVRGSKLEDYKLTSDDVPVLVDKCIKYISTYGLFQPGLYRKNGSKIEARALLDALKKDPVDVHITNRSDDMVNVVADVLRGFFRQLDEPLIPHYMHERLFAILEIKASEKADEYNEILSGLSKVRLQTLKKLLDHLRDVTDHSNSNLATIRNVAEIFGPSIFCVDRQEEPKIVDGYGRTMDQVMVTKELIENYAAIFRIPLSEIHAKSQIDMLHGRAASIKKARADGFLVPVNMFEKDNHTFNVQSSLTAEQVLVYSMA</sequence>
<proteinExistence type="predicted"/>
<keyword evidence="4" id="KW-1185">Reference proteome</keyword>
<feature type="region of interest" description="Disordered" evidence="1">
    <location>
        <begin position="184"/>
        <end position="220"/>
    </location>
</feature>
<evidence type="ECO:0000256" key="1">
    <source>
        <dbReference type="SAM" id="MobiDB-lite"/>
    </source>
</evidence>
<dbReference type="AlphaFoldDB" id="A0ABD6EGX1"/>
<evidence type="ECO:0000313" key="4">
    <source>
        <dbReference type="Proteomes" id="UP001608902"/>
    </source>
</evidence>
<protein>
    <recommendedName>
        <fullName evidence="2">Rho-GAP domain-containing protein</fullName>
    </recommendedName>
</protein>
<dbReference type="Pfam" id="PF00620">
    <property type="entry name" value="RhoGAP"/>
    <property type="match status" value="1"/>
</dbReference>
<feature type="compositionally biased region" description="Low complexity" evidence="1">
    <location>
        <begin position="331"/>
        <end position="357"/>
    </location>
</feature>
<feature type="compositionally biased region" description="Acidic residues" evidence="1">
    <location>
        <begin position="49"/>
        <end position="64"/>
    </location>
</feature>
<dbReference type="Proteomes" id="UP001608902">
    <property type="component" value="Unassembled WGS sequence"/>
</dbReference>
<feature type="compositionally biased region" description="Pro residues" evidence="1">
    <location>
        <begin position="188"/>
        <end position="219"/>
    </location>
</feature>
<dbReference type="Gene3D" id="1.10.555.10">
    <property type="entry name" value="Rho GTPase activation protein"/>
    <property type="match status" value="1"/>
</dbReference>
<dbReference type="SMART" id="SM00324">
    <property type="entry name" value="RhoGAP"/>
    <property type="match status" value="1"/>
</dbReference>
<feature type="compositionally biased region" description="Polar residues" evidence="1">
    <location>
        <begin position="69"/>
        <end position="78"/>
    </location>
</feature>
<evidence type="ECO:0000313" key="3">
    <source>
        <dbReference type="EMBL" id="MFH4975570.1"/>
    </source>
</evidence>
<name>A0ABD6EGX1_9BILA</name>
<feature type="region of interest" description="Disordered" evidence="1">
    <location>
        <begin position="35"/>
        <end position="97"/>
    </location>
</feature>
<dbReference type="SUPFAM" id="SSF48350">
    <property type="entry name" value="GTPase activation domain, GAP"/>
    <property type="match status" value="1"/>
</dbReference>
<feature type="domain" description="Rho-GAP" evidence="2">
    <location>
        <begin position="651"/>
        <end position="843"/>
    </location>
</feature>
<dbReference type="PANTHER" id="PTHR45899:SF2">
    <property type="entry name" value="RHO GTPASE ACTIVATING PROTEIN AT 15B, ISOFORM C"/>
    <property type="match status" value="1"/>
</dbReference>
<feature type="region of interest" description="Disordered" evidence="1">
    <location>
        <begin position="330"/>
        <end position="365"/>
    </location>
</feature>
<dbReference type="EMBL" id="JBGFUD010000988">
    <property type="protein sequence ID" value="MFH4975570.1"/>
    <property type="molecule type" value="Genomic_DNA"/>
</dbReference>
<dbReference type="PROSITE" id="PS50238">
    <property type="entry name" value="RHOGAP"/>
    <property type="match status" value="1"/>
</dbReference>
<feature type="compositionally biased region" description="Polar residues" evidence="1">
    <location>
        <begin position="35"/>
        <end position="44"/>
    </location>
</feature>
<dbReference type="InterPro" id="IPR008936">
    <property type="entry name" value="Rho_GTPase_activation_prot"/>
</dbReference>
<organism evidence="3 4">
    <name type="scientific">Gnathostoma spinigerum</name>
    <dbReference type="NCBI Taxonomy" id="75299"/>
    <lineage>
        <taxon>Eukaryota</taxon>
        <taxon>Metazoa</taxon>
        <taxon>Ecdysozoa</taxon>
        <taxon>Nematoda</taxon>
        <taxon>Chromadorea</taxon>
        <taxon>Rhabditida</taxon>
        <taxon>Spirurina</taxon>
        <taxon>Gnathostomatomorpha</taxon>
        <taxon>Gnathostomatoidea</taxon>
        <taxon>Gnathostomatidae</taxon>
        <taxon>Gnathostoma</taxon>
    </lineage>
</organism>
<evidence type="ECO:0000259" key="2">
    <source>
        <dbReference type="PROSITE" id="PS50238"/>
    </source>
</evidence>